<feature type="binding site" evidence="10">
    <location>
        <position position="298"/>
    </location>
    <ligand>
        <name>substrate</name>
    </ligand>
</feature>
<dbReference type="InterPro" id="IPR018120">
    <property type="entry name" value="Glyco_hydro_1_AS"/>
</dbReference>
<evidence type="ECO:0000256" key="9">
    <source>
        <dbReference type="PIRSR" id="PIRSR617736-1"/>
    </source>
</evidence>
<keyword evidence="6" id="KW-0119">Carbohydrate metabolism</keyword>
<feature type="active site" description="Proton donor" evidence="9">
    <location>
        <position position="171"/>
    </location>
</feature>
<dbReference type="GO" id="GO:0030245">
    <property type="term" value="P:cellulose catabolic process"/>
    <property type="evidence" value="ECO:0007669"/>
    <property type="project" value="UniProtKB-KW"/>
</dbReference>
<comment type="similarity">
    <text evidence="2 12">Belongs to the glycosyl hydrolase 1 family.</text>
</comment>
<organism evidence="13 14">
    <name type="scientific">Luteimonas marina</name>
    <dbReference type="NCBI Taxonomy" id="488485"/>
    <lineage>
        <taxon>Bacteria</taxon>
        <taxon>Pseudomonadati</taxon>
        <taxon>Pseudomonadota</taxon>
        <taxon>Gammaproteobacteria</taxon>
        <taxon>Lysobacterales</taxon>
        <taxon>Lysobacteraceae</taxon>
        <taxon>Luteimonas</taxon>
    </lineage>
</organism>
<keyword evidence="5" id="KW-0136">Cellulose degradation</keyword>
<keyword evidence="7 12" id="KW-0326">Glycosidase</keyword>
<feature type="binding site" evidence="10">
    <location>
        <position position="25"/>
    </location>
    <ligand>
        <name>substrate</name>
    </ligand>
</feature>
<dbReference type="EC" id="3.2.1.21" evidence="3 12"/>
<dbReference type="NCBIfam" id="TIGR03356">
    <property type="entry name" value="BGL"/>
    <property type="match status" value="1"/>
</dbReference>
<dbReference type="InterPro" id="IPR017853">
    <property type="entry name" value="GH"/>
</dbReference>
<keyword evidence="4 12" id="KW-0378">Hydrolase</keyword>
<proteinExistence type="inferred from homology"/>
<reference evidence="13 14" key="1">
    <citation type="journal article" date="2008" name="Int. J. Syst. Evol. Microbiol.">
        <title>Luteimonas marina sp. nov., isolated from seawater.</title>
        <authorList>
            <person name="Baik K.S."/>
            <person name="Park S.C."/>
            <person name="Kim M.S."/>
            <person name="Kim E.M."/>
            <person name="Park C."/>
            <person name="Chun J."/>
            <person name="Seong C.N."/>
        </authorList>
    </citation>
    <scope>NUCLEOTIDE SEQUENCE [LARGE SCALE GENOMIC DNA]</scope>
    <source>
        <strain evidence="13 14">FR1330</strain>
    </source>
</reference>
<evidence type="ECO:0000256" key="1">
    <source>
        <dbReference type="ARBA" id="ARBA00000448"/>
    </source>
</evidence>
<evidence type="ECO:0000256" key="5">
    <source>
        <dbReference type="ARBA" id="ARBA00023001"/>
    </source>
</evidence>
<dbReference type="SUPFAM" id="SSF51445">
    <property type="entry name" value="(Trans)glycosidases"/>
    <property type="match status" value="1"/>
</dbReference>
<dbReference type="InterPro" id="IPR001360">
    <property type="entry name" value="Glyco_hydro_1"/>
</dbReference>
<dbReference type="PROSITE" id="PS00572">
    <property type="entry name" value="GLYCOSYL_HYDROL_F1_1"/>
    <property type="match status" value="1"/>
</dbReference>
<accession>A0A5C5UEB1</accession>
<evidence type="ECO:0000313" key="14">
    <source>
        <dbReference type="Proteomes" id="UP000319980"/>
    </source>
</evidence>
<dbReference type="PANTHER" id="PTHR10353:SF36">
    <property type="entry name" value="LP05116P"/>
    <property type="match status" value="1"/>
</dbReference>
<dbReference type="PRINTS" id="PR00131">
    <property type="entry name" value="GLHYDRLASE1"/>
</dbReference>
<dbReference type="InterPro" id="IPR033132">
    <property type="entry name" value="GH_1_N_CS"/>
</dbReference>
<sequence length="457" mass="51353">MSRSSDRDFTFPQGFLWGAATAAHQIEGSPLADGAGPSIWTRFAHTPGMTLNGDTGDVACDHYRRWKDDVKLMRELGLKAYRFSTSWSRILPEGSGRVNQAGLDFYSRLVDELLANDIEPLLTLYHWDLPAALDDRGGWLNRDCADWFAEYGRVLYRALDGRVKKWVTLNEPWVVTDGGYLHGALAPGHRSKYEAPIASHNLMRAHGAAVQAYRAEGQHEIGLVVNIEPKYPATDSAEDAAATRRAHAYMNEQYLHPALLGHYPPELREIFGDAWPEFPAEDFDLIVQPLDFVGINYYTRSVTTANDSYPLKAGGVRQPLGTYTETGWEVFPQGLTDLLLWFKQTYGDLPLYVTENGAAFFDPAAAEDGRVRDPLRIDYIRKHLRAIHDAIAAGVDVRGYMAWSLLDNLEWSLGYSKRFGIVHVNYETQARTPKDSARWYSGIIASHGRILSDPLPY</sequence>
<protein>
    <recommendedName>
        <fullName evidence="3 12">Beta-glucosidase</fullName>
        <ecNumber evidence="3 12">3.2.1.21</ecNumber>
    </recommendedName>
</protein>
<comment type="caution">
    <text evidence="13">The sequence shown here is derived from an EMBL/GenBank/DDBJ whole genome shotgun (WGS) entry which is preliminary data.</text>
</comment>
<comment type="catalytic activity">
    <reaction evidence="1 12">
        <text>Hydrolysis of terminal, non-reducing beta-D-glucosyl residues with release of beta-D-glucose.</text>
        <dbReference type="EC" id="3.2.1.21"/>
    </reaction>
</comment>
<feature type="binding site" evidence="10">
    <location>
        <position position="126"/>
    </location>
    <ligand>
        <name>substrate</name>
    </ligand>
</feature>
<feature type="binding site" evidence="10">
    <location>
        <position position="170"/>
    </location>
    <ligand>
        <name>substrate</name>
    </ligand>
</feature>
<evidence type="ECO:0000256" key="4">
    <source>
        <dbReference type="ARBA" id="ARBA00022801"/>
    </source>
</evidence>
<evidence type="ECO:0000313" key="13">
    <source>
        <dbReference type="EMBL" id="TWT23800.1"/>
    </source>
</evidence>
<dbReference type="EMBL" id="VOHK01000001">
    <property type="protein sequence ID" value="TWT23800.1"/>
    <property type="molecule type" value="Genomic_DNA"/>
</dbReference>
<evidence type="ECO:0000256" key="3">
    <source>
        <dbReference type="ARBA" id="ARBA00012744"/>
    </source>
</evidence>
<dbReference type="Pfam" id="PF00232">
    <property type="entry name" value="Glyco_hydro_1"/>
    <property type="match status" value="1"/>
</dbReference>
<evidence type="ECO:0000256" key="2">
    <source>
        <dbReference type="ARBA" id="ARBA00010838"/>
    </source>
</evidence>
<evidence type="ECO:0000256" key="11">
    <source>
        <dbReference type="PROSITE-ProRule" id="PRU10055"/>
    </source>
</evidence>
<keyword evidence="8" id="KW-0624">Polysaccharide degradation</keyword>
<dbReference type="InterPro" id="IPR017736">
    <property type="entry name" value="Glyco_hydro_1_beta-glucosidase"/>
</dbReference>
<dbReference type="GO" id="GO:0008422">
    <property type="term" value="F:beta-glucosidase activity"/>
    <property type="evidence" value="ECO:0007669"/>
    <property type="project" value="UniProtKB-EC"/>
</dbReference>
<feature type="binding site" evidence="10">
    <location>
        <begin position="410"/>
        <end position="411"/>
    </location>
    <ligand>
        <name>substrate</name>
    </ligand>
</feature>
<dbReference type="Gene3D" id="3.20.20.80">
    <property type="entry name" value="Glycosidases"/>
    <property type="match status" value="1"/>
</dbReference>
<dbReference type="Proteomes" id="UP000319980">
    <property type="component" value="Unassembled WGS sequence"/>
</dbReference>
<evidence type="ECO:0000256" key="10">
    <source>
        <dbReference type="PIRSR" id="PIRSR617736-2"/>
    </source>
</evidence>
<evidence type="ECO:0000256" key="12">
    <source>
        <dbReference type="RuleBase" id="RU361175"/>
    </source>
</evidence>
<dbReference type="PROSITE" id="PS00653">
    <property type="entry name" value="GLYCOSYL_HYDROL_F1_2"/>
    <property type="match status" value="1"/>
</dbReference>
<feature type="active site" description="Nucleophile" evidence="9 11">
    <location>
        <position position="355"/>
    </location>
</feature>
<keyword evidence="14" id="KW-1185">Reference proteome</keyword>
<dbReference type="OrthoDB" id="9765195at2"/>
<evidence type="ECO:0000256" key="6">
    <source>
        <dbReference type="ARBA" id="ARBA00023277"/>
    </source>
</evidence>
<dbReference type="PANTHER" id="PTHR10353">
    <property type="entry name" value="GLYCOSYL HYDROLASE"/>
    <property type="match status" value="1"/>
</dbReference>
<dbReference type="AlphaFoldDB" id="A0A5C5UEB1"/>
<evidence type="ECO:0000256" key="8">
    <source>
        <dbReference type="ARBA" id="ARBA00023326"/>
    </source>
</evidence>
<dbReference type="RefSeq" id="WP_146385220.1">
    <property type="nucleotide sequence ID" value="NZ_VOHK01000001.1"/>
</dbReference>
<name>A0A5C5UEB1_9GAMM</name>
<evidence type="ECO:0000256" key="7">
    <source>
        <dbReference type="ARBA" id="ARBA00023295"/>
    </source>
</evidence>
<feature type="binding site" evidence="10">
    <location>
        <position position="403"/>
    </location>
    <ligand>
        <name>substrate</name>
    </ligand>
</feature>
<dbReference type="GO" id="GO:0005829">
    <property type="term" value="C:cytosol"/>
    <property type="evidence" value="ECO:0007669"/>
    <property type="project" value="TreeGrafter"/>
</dbReference>
<gene>
    <name evidence="13" type="ORF">FQY83_04075</name>
</gene>
<dbReference type="FunFam" id="3.20.20.80:FF:000004">
    <property type="entry name" value="Beta-glucosidase 6-phospho-beta-glucosidase"/>
    <property type="match status" value="1"/>
</dbReference>